<evidence type="ECO:0000313" key="5">
    <source>
        <dbReference type="EMBL" id="STO30928.1"/>
    </source>
</evidence>
<comment type="subcellular location">
    <subcellularLocation>
        <location evidence="3">Cytoplasm</location>
    </subcellularLocation>
</comment>
<dbReference type="GO" id="GO:0044183">
    <property type="term" value="F:protein folding chaperone"/>
    <property type="evidence" value="ECO:0007669"/>
    <property type="project" value="InterPro"/>
</dbReference>
<evidence type="ECO:0000256" key="3">
    <source>
        <dbReference type="HAMAP-Rule" id="MF_00580"/>
    </source>
</evidence>
<accession>A0A377GVD9</accession>
<dbReference type="SUPFAM" id="SSF50129">
    <property type="entry name" value="GroES-like"/>
    <property type="match status" value="1"/>
</dbReference>
<dbReference type="Proteomes" id="UP000255328">
    <property type="component" value="Unassembled WGS sequence"/>
</dbReference>
<comment type="subunit">
    <text evidence="3">Heptamer of 7 subunits arranged in a ring. Interacts with the chaperonin GroEL.</text>
</comment>
<evidence type="ECO:0000256" key="1">
    <source>
        <dbReference type="ARBA" id="ARBA00006975"/>
    </source>
</evidence>
<dbReference type="CDD" id="cd00320">
    <property type="entry name" value="cpn10"/>
    <property type="match status" value="1"/>
</dbReference>
<sequence length="89" mass="9669">MKIRPIGERVLVKPVKVEEKTASGIILPGAGEKERPNVAEVIAIGKGEKLEGIKVGEKVVYPKFSGTEIKDGEEKYLVLNVEDVLAVIE</sequence>
<dbReference type="GO" id="GO:0051082">
    <property type="term" value="F:unfolded protein binding"/>
    <property type="evidence" value="ECO:0007669"/>
    <property type="project" value="TreeGrafter"/>
</dbReference>
<proteinExistence type="inferred from homology"/>
<dbReference type="GO" id="GO:0005737">
    <property type="term" value="C:cytoplasm"/>
    <property type="evidence" value="ECO:0007669"/>
    <property type="project" value="UniProtKB-SubCell"/>
</dbReference>
<keyword evidence="2 3" id="KW-0143">Chaperone</keyword>
<dbReference type="PRINTS" id="PR00297">
    <property type="entry name" value="CHAPERONIN10"/>
</dbReference>
<dbReference type="InterPro" id="IPR037124">
    <property type="entry name" value="Chaperonin_GroES_sf"/>
</dbReference>
<dbReference type="Gene3D" id="2.30.33.40">
    <property type="entry name" value="GroES chaperonin"/>
    <property type="match status" value="1"/>
</dbReference>
<gene>
    <name evidence="3 5" type="primary">groS</name>
    <name evidence="3" type="synonym">groES</name>
    <name evidence="5" type="ORF">NCTC10723_00359</name>
</gene>
<evidence type="ECO:0000313" key="6">
    <source>
        <dbReference type="Proteomes" id="UP000255328"/>
    </source>
</evidence>
<name>A0A377GVD9_9FUSO</name>
<keyword evidence="6" id="KW-1185">Reference proteome</keyword>
<dbReference type="Pfam" id="PF00166">
    <property type="entry name" value="Cpn10"/>
    <property type="match status" value="1"/>
</dbReference>
<dbReference type="InterPro" id="IPR018369">
    <property type="entry name" value="Chaprnonin_Cpn10_CS"/>
</dbReference>
<keyword evidence="3" id="KW-0963">Cytoplasm</keyword>
<dbReference type="PANTHER" id="PTHR10772">
    <property type="entry name" value="10 KDA HEAT SHOCK PROTEIN"/>
    <property type="match status" value="1"/>
</dbReference>
<protein>
    <recommendedName>
        <fullName evidence="3">Co-chaperonin GroES</fullName>
    </recommendedName>
    <alternativeName>
        <fullName evidence="3">10 kDa chaperonin</fullName>
    </alternativeName>
    <alternativeName>
        <fullName evidence="3">Chaperonin-10</fullName>
        <shortName evidence="3">Cpn10</shortName>
    </alternativeName>
</protein>
<dbReference type="InterPro" id="IPR020818">
    <property type="entry name" value="Chaperonin_GroES"/>
</dbReference>
<evidence type="ECO:0000256" key="4">
    <source>
        <dbReference type="RuleBase" id="RU000535"/>
    </source>
</evidence>
<dbReference type="AlphaFoldDB" id="A0A377GVD9"/>
<dbReference type="GO" id="GO:0046872">
    <property type="term" value="F:metal ion binding"/>
    <property type="evidence" value="ECO:0007669"/>
    <property type="project" value="TreeGrafter"/>
</dbReference>
<dbReference type="PROSITE" id="PS00681">
    <property type="entry name" value="CHAPERONINS_CPN10"/>
    <property type="match status" value="1"/>
</dbReference>
<dbReference type="EMBL" id="UGGU01000003">
    <property type="protein sequence ID" value="STO30928.1"/>
    <property type="molecule type" value="Genomic_DNA"/>
</dbReference>
<evidence type="ECO:0000256" key="2">
    <source>
        <dbReference type="ARBA" id="ARBA00023186"/>
    </source>
</evidence>
<dbReference type="FunFam" id="2.30.33.40:FF:000001">
    <property type="entry name" value="10 kDa chaperonin"/>
    <property type="match status" value="1"/>
</dbReference>
<dbReference type="InterPro" id="IPR011032">
    <property type="entry name" value="GroES-like_sf"/>
</dbReference>
<dbReference type="HAMAP" id="MF_00580">
    <property type="entry name" value="CH10"/>
    <property type="match status" value="1"/>
</dbReference>
<dbReference type="OrthoDB" id="9806791at2"/>
<comment type="similarity">
    <text evidence="1 3 4">Belongs to the GroES chaperonin family.</text>
</comment>
<organism evidence="5 6">
    <name type="scientific">Fusobacterium necrogenes</name>
    <dbReference type="NCBI Taxonomy" id="858"/>
    <lineage>
        <taxon>Bacteria</taxon>
        <taxon>Fusobacteriati</taxon>
        <taxon>Fusobacteriota</taxon>
        <taxon>Fusobacteriia</taxon>
        <taxon>Fusobacteriales</taxon>
        <taxon>Fusobacteriaceae</taxon>
        <taxon>Fusobacterium</taxon>
    </lineage>
</organism>
<dbReference type="PANTHER" id="PTHR10772:SF63">
    <property type="entry name" value="20 KDA CHAPERONIN, CHLOROPLASTIC"/>
    <property type="match status" value="1"/>
</dbReference>
<dbReference type="GO" id="GO:0005524">
    <property type="term" value="F:ATP binding"/>
    <property type="evidence" value="ECO:0007669"/>
    <property type="project" value="InterPro"/>
</dbReference>
<comment type="function">
    <text evidence="3 4">Together with the chaperonin GroEL, plays an essential role in assisting protein folding. The GroEL-GroES system forms a nano-cage that allows encapsulation of the non-native substrate proteins and provides a physical environment optimized to promote and accelerate protein folding. GroES binds to the apical surface of the GroEL ring, thereby capping the opening of the GroEL channel.</text>
</comment>
<reference evidence="5 6" key="1">
    <citation type="submission" date="2018-06" db="EMBL/GenBank/DDBJ databases">
        <authorList>
            <consortium name="Pathogen Informatics"/>
            <person name="Doyle S."/>
        </authorList>
    </citation>
    <scope>NUCLEOTIDE SEQUENCE [LARGE SCALE GENOMIC DNA]</scope>
    <source>
        <strain evidence="5 6">NCTC10723</strain>
    </source>
</reference>
<dbReference type="GO" id="GO:0051087">
    <property type="term" value="F:protein-folding chaperone binding"/>
    <property type="evidence" value="ECO:0007669"/>
    <property type="project" value="TreeGrafter"/>
</dbReference>
<dbReference type="SMART" id="SM00883">
    <property type="entry name" value="Cpn10"/>
    <property type="match status" value="1"/>
</dbReference>
<dbReference type="RefSeq" id="WP_115268784.1">
    <property type="nucleotide sequence ID" value="NZ_CASFEE010000011.1"/>
</dbReference>